<comment type="caution">
    <text evidence="7">The sequence shown here is derived from an EMBL/GenBank/DDBJ whole genome shotgun (WGS) entry which is preliminary data.</text>
</comment>
<evidence type="ECO:0000256" key="4">
    <source>
        <dbReference type="ARBA" id="ARBA00023136"/>
    </source>
</evidence>
<dbReference type="InParanoid" id="A0A1Y2DUD8"/>
<feature type="compositionally biased region" description="Basic and acidic residues" evidence="5">
    <location>
        <begin position="449"/>
        <end position="462"/>
    </location>
</feature>
<evidence type="ECO:0000313" key="7">
    <source>
        <dbReference type="EMBL" id="ORY62878.1"/>
    </source>
</evidence>
<keyword evidence="4 6" id="KW-0472">Membrane</keyword>
<name>A0A1Y2DUD8_9BASI</name>
<feature type="transmembrane region" description="Helical" evidence="6">
    <location>
        <begin position="244"/>
        <end position="264"/>
    </location>
</feature>
<organism evidence="7 8">
    <name type="scientific">Leucosporidium creatinivorum</name>
    <dbReference type="NCBI Taxonomy" id="106004"/>
    <lineage>
        <taxon>Eukaryota</taxon>
        <taxon>Fungi</taxon>
        <taxon>Dikarya</taxon>
        <taxon>Basidiomycota</taxon>
        <taxon>Pucciniomycotina</taxon>
        <taxon>Microbotryomycetes</taxon>
        <taxon>Leucosporidiales</taxon>
        <taxon>Leucosporidium</taxon>
    </lineage>
</organism>
<evidence type="ECO:0000313" key="8">
    <source>
        <dbReference type="Proteomes" id="UP000193467"/>
    </source>
</evidence>
<reference evidence="7 8" key="1">
    <citation type="submission" date="2016-07" db="EMBL/GenBank/DDBJ databases">
        <title>Pervasive Adenine N6-methylation of Active Genes in Fungi.</title>
        <authorList>
            <consortium name="DOE Joint Genome Institute"/>
            <person name="Mondo S.J."/>
            <person name="Dannebaum R.O."/>
            <person name="Kuo R.C."/>
            <person name="Labutti K."/>
            <person name="Haridas S."/>
            <person name="Kuo A."/>
            <person name="Salamov A."/>
            <person name="Ahrendt S.R."/>
            <person name="Lipzen A."/>
            <person name="Sullivan W."/>
            <person name="Andreopoulos W.B."/>
            <person name="Clum A."/>
            <person name="Lindquist E."/>
            <person name="Daum C."/>
            <person name="Ramamoorthy G.K."/>
            <person name="Gryganskyi A."/>
            <person name="Culley D."/>
            <person name="Magnuson J.K."/>
            <person name="James T.Y."/>
            <person name="O'Malley M.A."/>
            <person name="Stajich J.E."/>
            <person name="Spatafora J.W."/>
            <person name="Visel A."/>
            <person name="Grigoriev I.V."/>
        </authorList>
    </citation>
    <scope>NUCLEOTIDE SEQUENCE [LARGE SCALE GENOMIC DNA]</scope>
    <source>
        <strain evidence="7 8">62-1032</strain>
    </source>
</reference>
<feature type="transmembrane region" description="Helical" evidence="6">
    <location>
        <begin position="208"/>
        <end position="232"/>
    </location>
</feature>
<feature type="transmembrane region" description="Helical" evidence="6">
    <location>
        <begin position="43"/>
        <end position="61"/>
    </location>
</feature>
<evidence type="ECO:0000256" key="5">
    <source>
        <dbReference type="SAM" id="MobiDB-lite"/>
    </source>
</evidence>
<evidence type="ECO:0000256" key="1">
    <source>
        <dbReference type="ARBA" id="ARBA00004141"/>
    </source>
</evidence>
<evidence type="ECO:0000256" key="6">
    <source>
        <dbReference type="SAM" id="Phobius"/>
    </source>
</evidence>
<feature type="compositionally biased region" description="Acidic residues" evidence="5">
    <location>
        <begin position="419"/>
        <end position="430"/>
    </location>
</feature>
<dbReference type="STRING" id="106004.A0A1Y2DUD8"/>
<dbReference type="Proteomes" id="UP000193467">
    <property type="component" value="Unassembled WGS sequence"/>
</dbReference>
<feature type="transmembrane region" description="Helical" evidence="6">
    <location>
        <begin position="112"/>
        <end position="129"/>
    </location>
</feature>
<evidence type="ECO:0000256" key="2">
    <source>
        <dbReference type="ARBA" id="ARBA00022692"/>
    </source>
</evidence>
<feature type="transmembrane region" description="Helical" evidence="6">
    <location>
        <begin position="82"/>
        <end position="100"/>
    </location>
</feature>
<protein>
    <submittedName>
        <fullName evidence="7">Organic solute transporter Ostalpha-domain-containing protein</fullName>
    </submittedName>
</protein>
<dbReference type="GO" id="GO:0016020">
    <property type="term" value="C:membrane"/>
    <property type="evidence" value="ECO:0007669"/>
    <property type="project" value="UniProtKB-SubCell"/>
</dbReference>
<dbReference type="SMART" id="SM01417">
    <property type="entry name" value="Solute_trans_a"/>
    <property type="match status" value="1"/>
</dbReference>
<dbReference type="AlphaFoldDB" id="A0A1Y2DUD8"/>
<dbReference type="PANTHER" id="PTHR23423">
    <property type="entry name" value="ORGANIC SOLUTE TRANSPORTER-RELATED"/>
    <property type="match status" value="1"/>
</dbReference>
<proteinExistence type="predicted"/>
<dbReference type="Pfam" id="PF03619">
    <property type="entry name" value="Solute_trans_a"/>
    <property type="match status" value="1"/>
</dbReference>
<dbReference type="EMBL" id="MCGR01000069">
    <property type="protein sequence ID" value="ORY62878.1"/>
    <property type="molecule type" value="Genomic_DNA"/>
</dbReference>
<keyword evidence="3 6" id="KW-1133">Transmembrane helix</keyword>
<keyword evidence="2 6" id="KW-0812">Transmembrane</keyword>
<dbReference type="OrthoDB" id="5348404at2759"/>
<evidence type="ECO:0000256" key="3">
    <source>
        <dbReference type="ARBA" id="ARBA00022989"/>
    </source>
</evidence>
<dbReference type="InterPro" id="IPR005178">
    <property type="entry name" value="Ostalpha/TMEM184C"/>
</dbReference>
<keyword evidence="8" id="KW-1185">Reference proteome</keyword>
<accession>A0A1Y2DUD8</accession>
<comment type="subcellular location">
    <subcellularLocation>
        <location evidence="1">Membrane</location>
        <topology evidence="1">Multi-pass membrane protein</topology>
    </subcellularLocation>
</comment>
<feature type="region of interest" description="Disordered" evidence="5">
    <location>
        <begin position="389"/>
        <end position="468"/>
    </location>
</feature>
<gene>
    <name evidence="7" type="ORF">BCR35DRAFT_295412</name>
</gene>
<feature type="transmembrane region" description="Helical" evidence="6">
    <location>
        <begin position="181"/>
        <end position="202"/>
    </location>
</feature>
<sequence length="468" mass="53897">MSRHLLSRSIISALTNGTCPESNTEAISTEGFWTGDWSSWSVVGWRLAAIFTILTALVAGWNIWRHCTNYRKPLEQRQIVRLLLTPVIFALGSFLSYLYFRHQEYFQLIRDAYEGLAIAAFLVLILLYLSTSPVEQREVIATKEKRKLVFPFCCWRFRPSKPKFLVNVKWSVLQYALLKPLISLAAVACEALGVYCGTSWSFRFASVYLFIIDFISLSVALYGLFVLYVLIAPELKGHQPLAKFTTIKIIVALVFYQGFVFSTLQTYGYIHDTTYWSADNISDGLNSLLTTFEMVLIAIFQLWAYPVSEYRLEIQDDSVRRTPFWRSFFHSQNYSDFAIDIWLSLRFYFDAMRGKEYTKARRDYEDSTRLLGGNNLDLESAFRGGLPAITLPSYDPEDPTGKVPGPIDPQRPYILRERDDDEESQTEDGFESYPPTRRVPYSDRTPSFETRDSEDVDGKDYLTRGGKL</sequence>
<feature type="transmembrane region" description="Helical" evidence="6">
    <location>
        <begin position="284"/>
        <end position="305"/>
    </location>
</feature>